<evidence type="ECO:0000313" key="2">
    <source>
        <dbReference type="EMBL" id="KAF1997508.1"/>
    </source>
</evidence>
<evidence type="ECO:0000313" key="3">
    <source>
        <dbReference type="Proteomes" id="UP000799779"/>
    </source>
</evidence>
<dbReference type="EMBL" id="ML977612">
    <property type="protein sequence ID" value="KAF1997508.1"/>
    <property type="molecule type" value="Genomic_DNA"/>
</dbReference>
<name>A0A6A5W8P9_9PLEO</name>
<dbReference type="OrthoDB" id="3746964at2759"/>
<feature type="transmembrane region" description="Helical" evidence="1">
    <location>
        <begin position="67"/>
        <end position="86"/>
    </location>
</feature>
<protein>
    <recommendedName>
        <fullName evidence="4">MARVEL domain-containing protein</fullName>
    </recommendedName>
</protein>
<dbReference type="AlphaFoldDB" id="A0A6A5W8P9"/>
<evidence type="ECO:0000256" key="1">
    <source>
        <dbReference type="SAM" id="Phobius"/>
    </source>
</evidence>
<feature type="transmembrane region" description="Helical" evidence="1">
    <location>
        <begin position="106"/>
        <end position="127"/>
    </location>
</feature>
<feature type="transmembrane region" description="Helical" evidence="1">
    <location>
        <begin position="197"/>
        <end position="218"/>
    </location>
</feature>
<dbReference type="Proteomes" id="UP000799779">
    <property type="component" value="Unassembled WGS sequence"/>
</dbReference>
<reference evidence="2" key="1">
    <citation type="journal article" date="2020" name="Stud. Mycol.">
        <title>101 Dothideomycetes genomes: a test case for predicting lifestyles and emergence of pathogens.</title>
        <authorList>
            <person name="Haridas S."/>
            <person name="Albert R."/>
            <person name="Binder M."/>
            <person name="Bloem J."/>
            <person name="Labutti K."/>
            <person name="Salamov A."/>
            <person name="Andreopoulos B."/>
            <person name="Baker S."/>
            <person name="Barry K."/>
            <person name="Bills G."/>
            <person name="Bluhm B."/>
            <person name="Cannon C."/>
            <person name="Castanera R."/>
            <person name="Culley D."/>
            <person name="Daum C."/>
            <person name="Ezra D."/>
            <person name="Gonzalez J."/>
            <person name="Henrissat B."/>
            <person name="Kuo A."/>
            <person name="Liang C."/>
            <person name="Lipzen A."/>
            <person name="Lutzoni F."/>
            <person name="Magnuson J."/>
            <person name="Mondo S."/>
            <person name="Nolan M."/>
            <person name="Ohm R."/>
            <person name="Pangilinan J."/>
            <person name="Park H.-J."/>
            <person name="Ramirez L."/>
            <person name="Alfaro M."/>
            <person name="Sun H."/>
            <person name="Tritt A."/>
            <person name="Yoshinaga Y."/>
            <person name="Zwiers L.-H."/>
            <person name="Turgeon B."/>
            <person name="Goodwin S."/>
            <person name="Spatafora J."/>
            <person name="Crous P."/>
            <person name="Grigoriev I."/>
        </authorList>
    </citation>
    <scope>NUCLEOTIDE SEQUENCE</scope>
    <source>
        <strain evidence="2">CBS 123094</strain>
    </source>
</reference>
<keyword evidence="1" id="KW-0812">Transmembrane</keyword>
<sequence>MGAFMSLLAFTLIPTISLLVLSILILILCVYSFILGDFIVKHGIEFKSSKDVTDYIFIEYITAPTDAVIVSSFLGMAAAAVAIVAYTQLKRQGMDMDYNMPRRRFWVGFVIMGALANIGSALAALALHSTSNRNSDAYPGCSVESTETTQSKNSILWCTREKALCDIIQDKIDKMMDDKTNKWAAPQACRVIQATKWMQLLLVLCSLVMIGLFGVQAWKRKKTRYDRVGVLGKSTPYKGTTPYVQSMVSLPMARDL</sequence>
<keyword evidence="1" id="KW-1133">Transmembrane helix</keyword>
<gene>
    <name evidence="2" type="ORF">P154DRAFT_537049</name>
</gene>
<keyword evidence="3" id="KW-1185">Reference proteome</keyword>
<proteinExistence type="predicted"/>
<evidence type="ECO:0008006" key="4">
    <source>
        <dbReference type="Google" id="ProtNLM"/>
    </source>
</evidence>
<feature type="transmembrane region" description="Helical" evidence="1">
    <location>
        <begin position="7"/>
        <end position="34"/>
    </location>
</feature>
<accession>A0A6A5W8P9</accession>
<organism evidence="2 3">
    <name type="scientific">Amniculicola lignicola CBS 123094</name>
    <dbReference type="NCBI Taxonomy" id="1392246"/>
    <lineage>
        <taxon>Eukaryota</taxon>
        <taxon>Fungi</taxon>
        <taxon>Dikarya</taxon>
        <taxon>Ascomycota</taxon>
        <taxon>Pezizomycotina</taxon>
        <taxon>Dothideomycetes</taxon>
        <taxon>Pleosporomycetidae</taxon>
        <taxon>Pleosporales</taxon>
        <taxon>Amniculicolaceae</taxon>
        <taxon>Amniculicola</taxon>
    </lineage>
</organism>
<keyword evidence="1" id="KW-0472">Membrane</keyword>